<name>A0A9W9ZBM3_9CNID</name>
<reference evidence="1" key="1">
    <citation type="submission" date="2023-01" db="EMBL/GenBank/DDBJ databases">
        <title>Genome assembly of the deep-sea coral Lophelia pertusa.</title>
        <authorList>
            <person name="Herrera S."/>
            <person name="Cordes E."/>
        </authorList>
    </citation>
    <scope>NUCLEOTIDE SEQUENCE</scope>
    <source>
        <strain evidence="1">USNM1676648</strain>
        <tissue evidence="1">Polyp</tissue>
    </source>
</reference>
<dbReference type="AlphaFoldDB" id="A0A9W9ZBM3"/>
<gene>
    <name evidence="1" type="ORF">OS493_023021</name>
</gene>
<organism evidence="1 2">
    <name type="scientific">Desmophyllum pertusum</name>
    <dbReference type="NCBI Taxonomy" id="174260"/>
    <lineage>
        <taxon>Eukaryota</taxon>
        <taxon>Metazoa</taxon>
        <taxon>Cnidaria</taxon>
        <taxon>Anthozoa</taxon>
        <taxon>Hexacorallia</taxon>
        <taxon>Scleractinia</taxon>
        <taxon>Caryophylliina</taxon>
        <taxon>Caryophylliidae</taxon>
        <taxon>Desmophyllum</taxon>
    </lineage>
</organism>
<sequence>MRPVTVWYVSSAFPDPAKGDYTVIEGQFVPDAAWYIPRADVGDFMLASLNTHDWDRKCVAIGRKN</sequence>
<evidence type="ECO:0000313" key="2">
    <source>
        <dbReference type="Proteomes" id="UP001163046"/>
    </source>
</evidence>
<dbReference type="Proteomes" id="UP001163046">
    <property type="component" value="Unassembled WGS sequence"/>
</dbReference>
<dbReference type="OrthoDB" id="419598at2759"/>
<evidence type="ECO:0000313" key="1">
    <source>
        <dbReference type="EMBL" id="KAJ7378486.1"/>
    </source>
</evidence>
<accession>A0A9W9ZBM3</accession>
<dbReference type="EMBL" id="MU826366">
    <property type="protein sequence ID" value="KAJ7378486.1"/>
    <property type="molecule type" value="Genomic_DNA"/>
</dbReference>
<keyword evidence="2" id="KW-1185">Reference proteome</keyword>
<proteinExistence type="predicted"/>
<comment type="caution">
    <text evidence="1">The sequence shown here is derived from an EMBL/GenBank/DDBJ whole genome shotgun (WGS) entry which is preliminary data.</text>
</comment>
<protein>
    <submittedName>
        <fullName evidence="1">Uncharacterized protein</fullName>
    </submittedName>
</protein>